<evidence type="ECO:0000256" key="4">
    <source>
        <dbReference type="ARBA" id="ARBA00022989"/>
    </source>
</evidence>
<gene>
    <name evidence="9" type="ORF">SLA_4296</name>
</gene>
<evidence type="ECO:0000313" key="10">
    <source>
        <dbReference type="Proteomes" id="UP000217676"/>
    </source>
</evidence>
<protein>
    <submittedName>
        <fullName evidence="9">ABC-type transport system involved in lysophospholipase L1 biosynthesis permease component-like protein</fullName>
    </submittedName>
</protein>
<dbReference type="PANTHER" id="PTHR30572">
    <property type="entry name" value="MEMBRANE COMPONENT OF TRANSPORTER-RELATED"/>
    <property type="match status" value="1"/>
</dbReference>
<feature type="transmembrane region" description="Helical" evidence="7">
    <location>
        <begin position="705"/>
        <end position="732"/>
    </location>
</feature>
<sequence length="841" mass="85480">MPPTRSASLLSFTLKDFRSQLRRLVLTGAAVAVGVAFLVLSVGGAGALVQSYEQSAAIDVGDAPVQVAPRGGAPGAALPAGAAAKAAKVPRVAAVAARLVGHANVLTPAGRPLDDRALVTSVAAEPALRWQRLATGAWPERAGEIALDEDSAARVGARVGGTVTVTTATGGTARVRLTGLLDTASSQTLGSQPALGIPEAATATYATGLRATHLDLALRPGADASDVAADVRRALGDDVAARTHTRAVEEAMRSGKTMYAVVLTAALSFVLIAMAVARMVVTNTFSVVLAQRARQLALLRCVGADREQIRRIIRRQGLLLGVLASGTGLAAGAGACALGTALLAGLADLGPVEISLMPGRWTFLLGGLFGVLLTLWAVRRPARAASAVPPVAALAAGSAATLPEPGRRAVREAVSVVMLVAGAGLLAIGAFGGSAISLLAVTLGAILTFFAVLRYARHLLPPIVGLIGLALRRPFGTVGRLSVQQLRANGARTAAAASAMLVGVTVAVSAVTAIGITKGGLEELLADRMPSVFALDPDDETVPAGALAALRAERNLTVTPVRTATVTLDGHRTLVATADPAGLNPRADGVPQARALRDGEALGPLRNPGPDLTAVRGAEMLPMQLYPDAGLYVTGATFDRLASGSDEGTEPTAARLATVLVNPADGTGRDEARAAVDRALAAYPGIRVADTGSDAKLVRTMLDRLMMVVTVLLGFSTAIAALGVAATLTLTVEERTREFGMLRAIGLVGGQLRRMLTLESVLLALSGALAGTLLGVVYGTLAARSVLGGRIAPLDVLASSGGTALTILALLAATVVTGIAASVLPARRVRRMVIVDALREA</sequence>
<dbReference type="InterPro" id="IPR003838">
    <property type="entry name" value="ABC3_permease_C"/>
</dbReference>
<dbReference type="PANTHER" id="PTHR30572:SF4">
    <property type="entry name" value="ABC TRANSPORTER PERMEASE YTRF"/>
    <property type="match status" value="1"/>
</dbReference>
<evidence type="ECO:0000256" key="6">
    <source>
        <dbReference type="ARBA" id="ARBA00038076"/>
    </source>
</evidence>
<evidence type="ECO:0000259" key="8">
    <source>
        <dbReference type="Pfam" id="PF02687"/>
    </source>
</evidence>
<proteinExistence type="inferred from homology"/>
<dbReference type="Pfam" id="PF02687">
    <property type="entry name" value="FtsX"/>
    <property type="match status" value="2"/>
</dbReference>
<evidence type="ECO:0000256" key="3">
    <source>
        <dbReference type="ARBA" id="ARBA00022692"/>
    </source>
</evidence>
<dbReference type="GO" id="GO:0022857">
    <property type="term" value="F:transmembrane transporter activity"/>
    <property type="evidence" value="ECO:0007669"/>
    <property type="project" value="TreeGrafter"/>
</dbReference>
<name>A0A160P2P6_STRLU</name>
<dbReference type="EMBL" id="AP017424">
    <property type="protein sequence ID" value="BAU85184.1"/>
    <property type="molecule type" value="Genomic_DNA"/>
</dbReference>
<feature type="transmembrane region" description="Helical" evidence="7">
    <location>
        <begin position="258"/>
        <end position="281"/>
    </location>
</feature>
<feature type="transmembrane region" description="Helical" evidence="7">
    <location>
        <begin position="761"/>
        <end position="783"/>
    </location>
</feature>
<feature type="transmembrane region" description="Helical" evidence="7">
    <location>
        <begin position="494"/>
        <end position="516"/>
    </location>
</feature>
<evidence type="ECO:0000256" key="1">
    <source>
        <dbReference type="ARBA" id="ARBA00004651"/>
    </source>
</evidence>
<comment type="similarity">
    <text evidence="6">Belongs to the ABC-4 integral membrane protein family.</text>
</comment>
<keyword evidence="3 7" id="KW-0812">Transmembrane</keyword>
<comment type="subcellular location">
    <subcellularLocation>
        <location evidence="1">Cell membrane</location>
        <topology evidence="1">Multi-pass membrane protein</topology>
    </subcellularLocation>
</comment>
<evidence type="ECO:0000256" key="2">
    <source>
        <dbReference type="ARBA" id="ARBA00022475"/>
    </source>
</evidence>
<feature type="transmembrane region" description="Helical" evidence="7">
    <location>
        <begin position="413"/>
        <end position="432"/>
    </location>
</feature>
<feature type="transmembrane region" description="Helical" evidence="7">
    <location>
        <begin position="803"/>
        <end position="824"/>
    </location>
</feature>
<dbReference type="InterPro" id="IPR050250">
    <property type="entry name" value="Macrolide_Exporter_MacB"/>
</dbReference>
<reference evidence="9 10" key="1">
    <citation type="journal article" date="2016" name="Genome Announc.">
        <title>Complete Genome Sequence of Thiostrepton-Producing Streptomyces laurentii ATCC 31255.</title>
        <authorList>
            <person name="Doi K."/>
            <person name="Fujino Y."/>
            <person name="Nagayoshi Y."/>
            <person name="Ohshima T."/>
            <person name="Ogata S."/>
        </authorList>
    </citation>
    <scope>NUCLEOTIDE SEQUENCE [LARGE SCALE GENOMIC DNA]</scope>
    <source>
        <strain evidence="9 10">ATCC 31255</strain>
    </source>
</reference>
<feature type="transmembrane region" description="Helical" evidence="7">
    <location>
        <begin position="438"/>
        <end position="456"/>
    </location>
</feature>
<feature type="transmembrane region" description="Helical" evidence="7">
    <location>
        <begin position="24"/>
        <end position="49"/>
    </location>
</feature>
<accession>A0A160P2P6</accession>
<feature type="domain" description="ABC3 transporter permease C-terminal" evidence="8">
    <location>
        <begin position="711"/>
        <end position="832"/>
    </location>
</feature>
<dbReference type="Proteomes" id="UP000217676">
    <property type="component" value="Chromosome"/>
</dbReference>
<keyword evidence="2" id="KW-1003">Cell membrane</keyword>
<evidence type="ECO:0000256" key="5">
    <source>
        <dbReference type="ARBA" id="ARBA00023136"/>
    </source>
</evidence>
<evidence type="ECO:0000313" key="9">
    <source>
        <dbReference type="EMBL" id="BAU85184.1"/>
    </source>
</evidence>
<keyword evidence="4 7" id="KW-1133">Transmembrane helix</keyword>
<feature type="transmembrane region" description="Helical" evidence="7">
    <location>
        <begin position="318"/>
        <end position="347"/>
    </location>
</feature>
<keyword evidence="10" id="KW-1185">Reference proteome</keyword>
<feature type="domain" description="ABC3 transporter permease C-terminal" evidence="8">
    <location>
        <begin position="268"/>
        <end position="381"/>
    </location>
</feature>
<dbReference type="GO" id="GO:0005886">
    <property type="term" value="C:plasma membrane"/>
    <property type="evidence" value="ECO:0007669"/>
    <property type="project" value="UniProtKB-SubCell"/>
</dbReference>
<keyword evidence="5 7" id="KW-0472">Membrane</keyword>
<dbReference type="KEGG" id="slau:SLA_4296"/>
<dbReference type="AlphaFoldDB" id="A0A160P2P6"/>
<evidence type="ECO:0000256" key="7">
    <source>
        <dbReference type="SAM" id="Phobius"/>
    </source>
</evidence>
<organism evidence="9 10">
    <name type="scientific">Streptomyces laurentii</name>
    <dbReference type="NCBI Taxonomy" id="39478"/>
    <lineage>
        <taxon>Bacteria</taxon>
        <taxon>Bacillati</taxon>
        <taxon>Actinomycetota</taxon>
        <taxon>Actinomycetes</taxon>
        <taxon>Kitasatosporales</taxon>
        <taxon>Streptomycetaceae</taxon>
        <taxon>Streptomyces</taxon>
    </lineage>
</organism>
<feature type="transmembrane region" description="Helical" evidence="7">
    <location>
        <begin position="359"/>
        <end position="378"/>
    </location>
</feature>